<name>A0A179IRQ4_CORDF</name>
<accession>A0A179IRQ4</accession>
<evidence type="ECO:0000313" key="1">
    <source>
        <dbReference type="EMBL" id="OAR04291.1"/>
    </source>
</evidence>
<evidence type="ECO:0008006" key="3">
    <source>
        <dbReference type="Google" id="ProtNLM"/>
    </source>
</evidence>
<comment type="caution">
    <text evidence="1">The sequence shown here is derived from an EMBL/GenBank/DDBJ whole genome shotgun (WGS) entry which is preliminary data.</text>
</comment>
<dbReference type="OrthoDB" id="5326346at2759"/>
<keyword evidence="2" id="KW-1185">Reference proteome</keyword>
<protein>
    <recommendedName>
        <fullName evidence="3">BTB domain-containing protein</fullName>
    </recommendedName>
</protein>
<dbReference type="AlphaFoldDB" id="A0A179IRQ4"/>
<dbReference type="EMBL" id="LUKN01000224">
    <property type="protein sequence ID" value="OAR04291.1"/>
    <property type="molecule type" value="Genomic_DNA"/>
</dbReference>
<gene>
    <name evidence="1" type="ORF">LLEC1_05717</name>
</gene>
<reference evidence="1 2" key="1">
    <citation type="submission" date="2016-03" db="EMBL/GenBank/DDBJ databases">
        <title>Fine-scale spatial genetic structure of a fungal parasite of coffee scale insects.</title>
        <authorList>
            <person name="Jackson D."/>
            <person name="Zemenick K.A."/>
            <person name="Malloure B."/>
            <person name="Quandt C.A."/>
            <person name="James T.Y."/>
        </authorList>
    </citation>
    <scope>NUCLEOTIDE SEQUENCE [LARGE SCALE GENOMIC DNA]</scope>
    <source>
        <strain evidence="1 2">UM487</strain>
    </source>
</reference>
<dbReference type="Proteomes" id="UP000243081">
    <property type="component" value="Unassembled WGS sequence"/>
</dbReference>
<evidence type="ECO:0000313" key="2">
    <source>
        <dbReference type="Proteomes" id="UP000243081"/>
    </source>
</evidence>
<organism evidence="1 2">
    <name type="scientific">Cordyceps confragosa</name>
    <name type="common">Lecanicillium lecanii</name>
    <dbReference type="NCBI Taxonomy" id="2714763"/>
    <lineage>
        <taxon>Eukaryota</taxon>
        <taxon>Fungi</taxon>
        <taxon>Dikarya</taxon>
        <taxon>Ascomycota</taxon>
        <taxon>Pezizomycotina</taxon>
        <taxon>Sordariomycetes</taxon>
        <taxon>Hypocreomycetidae</taxon>
        <taxon>Hypocreales</taxon>
        <taxon>Cordycipitaceae</taxon>
        <taxon>Akanthomyces</taxon>
    </lineage>
</organism>
<proteinExistence type="predicted"/>
<sequence length="257" mass="29018">MNGYNLPTPSSTNSPAQDWSEFPLRDALRTSQTQLGIHSIRPGRYFFLVSPNLHQKLCQMDDSVENIDPSGDLLIILDPPKELFAWRDRCLTTKPEQFKARVSSAVLRSASRVLYMDLDPSGPWKQSTVQSDGLRHKHLAGFHPDAMRHVLNIMHFRNSLIPETLDPEDLAKIAVIVDYLECHEATALAARTWTQDYEKGNPKDFSPVTGMWLFSSIVFSNDRIFRSCAIVAITLAFPARIVGKVLLEVGETVGRRR</sequence>